<organism evidence="2 3">
    <name type="scientific">Onychostoma macrolepis</name>
    <dbReference type="NCBI Taxonomy" id="369639"/>
    <lineage>
        <taxon>Eukaryota</taxon>
        <taxon>Metazoa</taxon>
        <taxon>Chordata</taxon>
        <taxon>Craniata</taxon>
        <taxon>Vertebrata</taxon>
        <taxon>Euteleostomi</taxon>
        <taxon>Actinopterygii</taxon>
        <taxon>Neopterygii</taxon>
        <taxon>Teleostei</taxon>
        <taxon>Ostariophysi</taxon>
        <taxon>Cypriniformes</taxon>
        <taxon>Cyprinidae</taxon>
        <taxon>Acrossocheilinae</taxon>
        <taxon>Onychostoma</taxon>
    </lineage>
</organism>
<reference evidence="2 3" key="1">
    <citation type="submission" date="2020-04" db="EMBL/GenBank/DDBJ databases">
        <title>Chromosome-level genome assembly of a cyprinid fish Onychostoma macrolepis by integration of Nanopore Sequencing, Bionano and Hi-C technology.</title>
        <authorList>
            <person name="Wang D."/>
        </authorList>
    </citation>
    <scope>NUCLEOTIDE SEQUENCE [LARGE SCALE GENOMIC DNA]</scope>
    <source>
        <strain evidence="2">SWU-2019</strain>
        <tissue evidence="2">Muscle</tissue>
    </source>
</reference>
<evidence type="ECO:0000256" key="1">
    <source>
        <dbReference type="SAM" id="MobiDB-lite"/>
    </source>
</evidence>
<keyword evidence="3" id="KW-1185">Reference proteome</keyword>
<dbReference type="EMBL" id="JAAMOB010000005">
    <property type="protein sequence ID" value="KAF4113174.1"/>
    <property type="molecule type" value="Genomic_DNA"/>
</dbReference>
<accession>A0A7J6D1X6</accession>
<sequence length="78" mass="8881">MRVSDGGEGSDRRKIALILRQGSRGEHTQRSERTSSVARLRRWVQLFSSERQHQERGFDSGAGGPPFLSERGLWPFEP</sequence>
<name>A0A7J6D1X6_9TELE</name>
<proteinExistence type="predicted"/>
<dbReference type="AlphaFoldDB" id="A0A7J6D1X6"/>
<feature type="region of interest" description="Disordered" evidence="1">
    <location>
        <begin position="52"/>
        <end position="78"/>
    </location>
</feature>
<gene>
    <name evidence="2" type="ORF">G5714_005719</name>
</gene>
<evidence type="ECO:0000313" key="2">
    <source>
        <dbReference type="EMBL" id="KAF4113174.1"/>
    </source>
</evidence>
<protein>
    <submittedName>
        <fullName evidence="2">Uncharacterized protein</fullName>
    </submittedName>
</protein>
<evidence type="ECO:0000313" key="3">
    <source>
        <dbReference type="Proteomes" id="UP000579812"/>
    </source>
</evidence>
<comment type="caution">
    <text evidence="2">The sequence shown here is derived from an EMBL/GenBank/DDBJ whole genome shotgun (WGS) entry which is preliminary data.</text>
</comment>
<dbReference type="Proteomes" id="UP000579812">
    <property type="component" value="Unassembled WGS sequence"/>
</dbReference>